<dbReference type="PANTHER" id="PTHR43707">
    <property type="entry name" value="HISTIDYL-TRNA SYNTHETASE"/>
    <property type="match status" value="1"/>
</dbReference>
<dbReference type="CDD" id="cd00773">
    <property type="entry name" value="HisRS-like_core"/>
    <property type="match status" value="1"/>
</dbReference>
<accession>A0A9D2MIE8</accession>
<dbReference type="GO" id="GO:0016740">
    <property type="term" value="F:transferase activity"/>
    <property type="evidence" value="ECO:0007669"/>
    <property type="project" value="UniProtKB-ARBA"/>
</dbReference>
<dbReference type="InterPro" id="IPR004154">
    <property type="entry name" value="Anticodon-bd"/>
</dbReference>
<evidence type="ECO:0000256" key="9">
    <source>
        <dbReference type="ARBA" id="ARBA00023146"/>
    </source>
</evidence>
<dbReference type="NCBIfam" id="TIGR00442">
    <property type="entry name" value="hisS"/>
    <property type="match status" value="1"/>
</dbReference>
<feature type="binding site" evidence="12">
    <location>
        <begin position="83"/>
        <end position="85"/>
    </location>
    <ligand>
        <name>L-histidine</name>
        <dbReference type="ChEBI" id="CHEBI:57595"/>
    </ligand>
</feature>
<dbReference type="CDD" id="cd00859">
    <property type="entry name" value="HisRS_anticodon"/>
    <property type="match status" value="1"/>
</dbReference>
<dbReference type="HAMAP" id="MF_00127">
    <property type="entry name" value="His_tRNA_synth"/>
    <property type="match status" value="1"/>
</dbReference>
<evidence type="ECO:0000256" key="4">
    <source>
        <dbReference type="ARBA" id="ARBA00022490"/>
    </source>
</evidence>
<dbReference type="GO" id="GO:0006427">
    <property type="term" value="P:histidyl-tRNA aminoacylation"/>
    <property type="evidence" value="ECO:0007669"/>
    <property type="project" value="UniProtKB-UniRule"/>
</dbReference>
<evidence type="ECO:0000256" key="5">
    <source>
        <dbReference type="ARBA" id="ARBA00022598"/>
    </source>
</evidence>
<protein>
    <recommendedName>
        <fullName evidence="11">Histidine--tRNA ligase</fullName>
        <ecNumber evidence="11">6.1.1.21</ecNumber>
    </recommendedName>
    <alternativeName>
        <fullName evidence="11">Histidyl-tRNA synthetase</fullName>
        <shortName evidence="11">HisRS</shortName>
    </alternativeName>
</protein>
<organism evidence="14 15">
    <name type="scientific">Candidatus Eubacterium faecale</name>
    <dbReference type="NCBI Taxonomy" id="2838568"/>
    <lineage>
        <taxon>Bacteria</taxon>
        <taxon>Bacillati</taxon>
        <taxon>Bacillota</taxon>
        <taxon>Clostridia</taxon>
        <taxon>Eubacteriales</taxon>
        <taxon>Eubacteriaceae</taxon>
        <taxon>Eubacterium</taxon>
    </lineage>
</organism>
<evidence type="ECO:0000313" key="15">
    <source>
        <dbReference type="Proteomes" id="UP000823877"/>
    </source>
</evidence>
<reference evidence="14" key="1">
    <citation type="journal article" date="2021" name="PeerJ">
        <title>Extensive microbial diversity within the chicken gut microbiome revealed by metagenomics and culture.</title>
        <authorList>
            <person name="Gilroy R."/>
            <person name="Ravi A."/>
            <person name="Getino M."/>
            <person name="Pursley I."/>
            <person name="Horton D.L."/>
            <person name="Alikhan N.F."/>
            <person name="Baker D."/>
            <person name="Gharbi K."/>
            <person name="Hall N."/>
            <person name="Watson M."/>
            <person name="Adriaenssens E.M."/>
            <person name="Foster-Nyarko E."/>
            <person name="Jarju S."/>
            <person name="Secka A."/>
            <person name="Antonio M."/>
            <person name="Oren A."/>
            <person name="Chaudhuri R.R."/>
            <person name="La Ragione R."/>
            <person name="Hildebrand F."/>
            <person name="Pallen M.J."/>
        </authorList>
    </citation>
    <scope>NUCLEOTIDE SEQUENCE</scope>
    <source>
        <strain evidence="14">CHK188-16595</strain>
    </source>
</reference>
<dbReference type="PANTHER" id="PTHR43707:SF1">
    <property type="entry name" value="HISTIDINE--TRNA LIGASE, MITOCHONDRIAL-RELATED"/>
    <property type="match status" value="1"/>
</dbReference>
<evidence type="ECO:0000256" key="6">
    <source>
        <dbReference type="ARBA" id="ARBA00022741"/>
    </source>
</evidence>
<dbReference type="InterPro" id="IPR004516">
    <property type="entry name" value="HisRS/HisZ"/>
</dbReference>
<comment type="caution">
    <text evidence="14">The sequence shown here is derived from an EMBL/GenBank/DDBJ whole genome shotgun (WGS) entry which is preliminary data.</text>
</comment>
<dbReference type="Pfam" id="PF13393">
    <property type="entry name" value="tRNA-synt_His"/>
    <property type="match status" value="2"/>
</dbReference>
<dbReference type="Gene3D" id="3.30.930.10">
    <property type="entry name" value="Bira Bifunctional Protein, Domain 2"/>
    <property type="match status" value="1"/>
</dbReference>
<dbReference type="EMBL" id="DWXN01000009">
    <property type="protein sequence ID" value="HJB74824.1"/>
    <property type="molecule type" value="Genomic_DNA"/>
</dbReference>
<dbReference type="SUPFAM" id="SSF52954">
    <property type="entry name" value="Class II aaRS ABD-related"/>
    <property type="match status" value="1"/>
</dbReference>
<dbReference type="GO" id="GO:0005737">
    <property type="term" value="C:cytoplasm"/>
    <property type="evidence" value="ECO:0007669"/>
    <property type="project" value="UniProtKB-SubCell"/>
</dbReference>
<dbReference type="GO" id="GO:0004821">
    <property type="term" value="F:histidine-tRNA ligase activity"/>
    <property type="evidence" value="ECO:0007669"/>
    <property type="project" value="UniProtKB-UniRule"/>
</dbReference>
<proteinExistence type="inferred from homology"/>
<gene>
    <name evidence="11 14" type="primary">hisS</name>
    <name evidence="14" type="ORF">IAA37_04025</name>
</gene>
<keyword evidence="6 11" id="KW-0547">Nucleotide-binding</keyword>
<dbReference type="InterPro" id="IPR045864">
    <property type="entry name" value="aa-tRNA-synth_II/BPL/LPL"/>
</dbReference>
<dbReference type="Gene3D" id="3.40.50.800">
    <property type="entry name" value="Anticodon-binding domain"/>
    <property type="match status" value="1"/>
</dbReference>
<dbReference type="GO" id="GO:0140096">
    <property type="term" value="F:catalytic activity, acting on a protein"/>
    <property type="evidence" value="ECO:0007669"/>
    <property type="project" value="UniProtKB-ARBA"/>
</dbReference>
<sequence>MALITKAVKGTKDVLPGEIYKTQYIESTALDVAERFGFKEIRTPVFEHTELFQRGVGDTTDVVQKEMYTFDDKGGRSITLRPEGTSGAARSFLENGLCNETLPQKVCYLTSCYRYEKPQAGRLREFHQFGVECFGAQSPLADAEIISLANTFFKELGVKDLTLEINSIGCPTCRAEYHKALKTYFEGRKDELCDTCKDRLERNPMRILDCKSPVCSGIAKDAPVVLDYLCDECREHFEKVKSYLNAQNIAFKVNPRIVRGLDYYTKTVFEFISESIGAQGTVCGGGRYDGLIEELGGQKTPSLGFGLGIERLMLLMEAQDCEFPKESMPDLFIAALGEKAQLKAVEIANDMREEGFTCLYDVNGRGLRAQMKYANKLGAKYTIVLGDDEVESGIAKLKNMESGEETEIALQTFVSGFYSISLEKELDDLTINGEEFDFKSLFGVENKD</sequence>
<evidence type="ECO:0000256" key="12">
    <source>
        <dbReference type="PIRSR" id="PIRSR001549-1"/>
    </source>
</evidence>
<dbReference type="InterPro" id="IPR033656">
    <property type="entry name" value="HisRS_anticodon"/>
</dbReference>
<feature type="domain" description="Aminoacyl-transfer RNA synthetases class-II family profile" evidence="13">
    <location>
        <begin position="34"/>
        <end position="324"/>
    </location>
</feature>
<dbReference type="InterPro" id="IPR006195">
    <property type="entry name" value="aa-tRNA-synth_II"/>
</dbReference>
<dbReference type="FunFam" id="3.30.930.10:FF:000005">
    <property type="entry name" value="Histidine--tRNA ligase"/>
    <property type="match status" value="1"/>
</dbReference>
<evidence type="ECO:0000259" key="13">
    <source>
        <dbReference type="PROSITE" id="PS50862"/>
    </source>
</evidence>
<evidence type="ECO:0000256" key="2">
    <source>
        <dbReference type="ARBA" id="ARBA00008226"/>
    </source>
</evidence>
<feature type="binding site" evidence="12">
    <location>
        <position position="128"/>
    </location>
    <ligand>
        <name>L-histidine</name>
        <dbReference type="ChEBI" id="CHEBI:57595"/>
    </ligand>
</feature>
<comment type="subunit">
    <text evidence="3 11">Homodimer.</text>
</comment>
<feature type="binding site" evidence="12">
    <location>
        <position position="132"/>
    </location>
    <ligand>
        <name>L-histidine</name>
        <dbReference type="ChEBI" id="CHEBI:57595"/>
    </ligand>
</feature>
<dbReference type="PROSITE" id="PS50862">
    <property type="entry name" value="AA_TRNA_LIGASE_II"/>
    <property type="match status" value="1"/>
</dbReference>
<evidence type="ECO:0000256" key="1">
    <source>
        <dbReference type="ARBA" id="ARBA00004496"/>
    </source>
</evidence>
<comment type="catalytic activity">
    <reaction evidence="10 11">
        <text>tRNA(His) + L-histidine + ATP = L-histidyl-tRNA(His) + AMP + diphosphate + H(+)</text>
        <dbReference type="Rhea" id="RHEA:17313"/>
        <dbReference type="Rhea" id="RHEA-COMP:9665"/>
        <dbReference type="Rhea" id="RHEA-COMP:9689"/>
        <dbReference type="ChEBI" id="CHEBI:15378"/>
        <dbReference type="ChEBI" id="CHEBI:30616"/>
        <dbReference type="ChEBI" id="CHEBI:33019"/>
        <dbReference type="ChEBI" id="CHEBI:57595"/>
        <dbReference type="ChEBI" id="CHEBI:78442"/>
        <dbReference type="ChEBI" id="CHEBI:78527"/>
        <dbReference type="ChEBI" id="CHEBI:456215"/>
        <dbReference type="EC" id="6.1.1.21"/>
    </reaction>
</comment>
<dbReference type="Proteomes" id="UP000823877">
    <property type="component" value="Unassembled WGS sequence"/>
</dbReference>
<feature type="binding site" evidence="12">
    <location>
        <position position="259"/>
    </location>
    <ligand>
        <name>L-histidine</name>
        <dbReference type="ChEBI" id="CHEBI:57595"/>
    </ligand>
</feature>
<feature type="binding site" evidence="12">
    <location>
        <begin position="263"/>
        <end position="264"/>
    </location>
    <ligand>
        <name>L-histidine</name>
        <dbReference type="ChEBI" id="CHEBI:57595"/>
    </ligand>
</feature>
<evidence type="ECO:0000256" key="11">
    <source>
        <dbReference type="HAMAP-Rule" id="MF_00127"/>
    </source>
</evidence>
<dbReference type="Pfam" id="PF03129">
    <property type="entry name" value="HGTP_anticodon"/>
    <property type="match status" value="1"/>
</dbReference>
<evidence type="ECO:0000256" key="10">
    <source>
        <dbReference type="ARBA" id="ARBA00047639"/>
    </source>
</evidence>
<evidence type="ECO:0000256" key="8">
    <source>
        <dbReference type="ARBA" id="ARBA00022917"/>
    </source>
</evidence>
<keyword evidence="8 11" id="KW-0648">Protein biosynthesis</keyword>
<keyword evidence="7 11" id="KW-0067">ATP-binding</keyword>
<evidence type="ECO:0000256" key="7">
    <source>
        <dbReference type="ARBA" id="ARBA00022840"/>
    </source>
</evidence>
<evidence type="ECO:0000256" key="3">
    <source>
        <dbReference type="ARBA" id="ARBA00011738"/>
    </source>
</evidence>
<keyword evidence="5 11" id="KW-0436">Ligase</keyword>
<name>A0A9D2MIE8_9FIRM</name>
<dbReference type="PIRSF" id="PIRSF001549">
    <property type="entry name" value="His-tRNA_synth"/>
    <property type="match status" value="1"/>
</dbReference>
<evidence type="ECO:0000313" key="14">
    <source>
        <dbReference type="EMBL" id="HJB74824.1"/>
    </source>
</evidence>
<keyword evidence="4 11" id="KW-0963">Cytoplasm</keyword>
<dbReference type="InterPro" id="IPR036621">
    <property type="entry name" value="Anticodon-bd_dom_sf"/>
</dbReference>
<dbReference type="InterPro" id="IPR041715">
    <property type="entry name" value="HisRS-like_core"/>
</dbReference>
<comment type="similarity">
    <text evidence="2 11">Belongs to the class-II aminoacyl-tRNA synthetase family.</text>
</comment>
<dbReference type="EC" id="6.1.1.21" evidence="11"/>
<reference evidence="14" key="2">
    <citation type="submission" date="2021-04" db="EMBL/GenBank/DDBJ databases">
        <authorList>
            <person name="Gilroy R."/>
        </authorList>
    </citation>
    <scope>NUCLEOTIDE SEQUENCE</scope>
    <source>
        <strain evidence="14">CHK188-16595</strain>
    </source>
</reference>
<keyword evidence="9 11" id="KW-0030">Aminoacyl-tRNA synthetase</keyword>
<dbReference type="GO" id="GO:0005524">
    <property type="term" value="F:ATP binding"/>
    <property type="evidence" value="ECO:0007669"/>
    <property type="project" value="UniProtKB-UniRule"/>
</dbReference>
<feature type="binding site" evidence="12">
    <location>
        <position position="114"/>
    </location>
    <ligand>
        <name>L-histidine</name>
        <dbReference type="ChEBI" id="CHEBI:57595"/>
    </ligand>
</feature>
<dbReference type="InterPro" id="IPR015807">
    <property type="entry name" value="His-tRNA-ligase"/>
</dbReference>
<comment type="subcellular location">
    <subcellularLocation>
        <location evidence="1 11">Cytoplasm</location>
    </subcellularLocation>
</comment>
<dbReference type="SUPFAM" id="SSF55681">
    <property type="entry name" value="Class II aaRS and biotin synthetases"/>
    <property type="match status" value="1"/>
</dbReference>
<dbReference type="AlphaFoldDB" id="A0A9D2MIE8"/>